<proteinExistence type="predicted"/>
<gene>
    <name evidence="1" type="ORF">DM02DRAFT_423781</name>
</gene>
<accession>A0A2V1E8N5</accession>
<name>A0A2V1E8N5_9PLEO</name>
<dbReference type="InterPro" id="IPR036047">
    <property type="entry name" value="F-box-like_dom_sf"/>
</dbReference>
<reference evidence="1 2" key="1">
    <citation type="journal article" date="2018" name="Sci. Rep.">
        <title>Comparative genomics provides insights into the lifestyle and reveals functional heterogeneity of dark septate endophytic fungi.</title>
        <authorList>
            <person name="Knapp D.G."/>
            <person name="Nemeth J.B."/>
            <person name="Barry K."/>
            <person name="Hainaut M."/>
            <person name="Henrissat B."/>
            <person name="Johnson J."/>
            <person name="Kuo A."/>
            <person name="Lim J.H.P."/>
            <person name="Lipzen A."/>
            <person name="Nolan M."/>
            <person name="Ohm R.A."/>
            <person name="Tamas L."/>
            <person name="Grigoriev I.V."/>
            <person name="Spatafora J.W."/>
            <person name="Nagy L.G."/>
            <person name="Kovacs G.M."/>
        </authorList>
    </citation>
    <scope>NUCLEOTIDE SEQUENCE [LARGE SCALE GENOMIC DNA]</scope>
    <source>
        <strain evidence="1 2">DSE2036</strain>
    </source>
</reference>
<dbReference type="Gene3D" id="3.80.10.10">
    <property type="entry name" value="Ribonuclease Inhibitor"/>
    <property type="match status" value="1"/>
</dbReference>
<dbReference type="AlphaFoldDB" id="A0A2V1E8N5"/>
<dbReference type="SUPFAM" id="SSF81383">
    <property type="entry name" value="F-box domain"/>
    <property type="match status" value="1"/>
</dbReference>
<sequence length="355" mass="39505">MPAPTSLRRSRNTQPALLLRSDLYFVSFFSCIVISTKPLLKMSPSLMDCPPELLINVLNFLPVQALLRFGQTSQYNRHLAQSSLHTLSLGIHQNRMSAAICKLAATQYPELKHIKSVFEPSYQSSAPTRKSWSSRRSSVGSDYFPEDDLEKDPYGVSVLISDAEVYDYSTLINFNAALTKSILTRHGGTLRNLDLSMCTLTTPIAGALARLSALRVLSIRIEDSPHMRTIPRSRMSSQRAEQRRAWDILSDMATWGPRLEALRIEGGEVSTSQLSQLLARSRWCRELWLSKCNFIGEELWEWLGSEWQGSASLRILGVMRCGGQIGDLALDVIGGLSNLQVSTFGCDTAAWGATC</sequence>
<protein>
    <recommendedName>
        <fullName evidence="3">F-box domain-containing protein</fullName>
    </recommendedName>
</protein>
<dbReference type="SUPFAM" id="SSF52047">
    <property type="entry name" value="RNI-like"/>
    <property type="match status" value="1"/>
</dbReference>
<dbReference type="Proteomes" id="UP000244855">
    <property type="component" value="Unassembled WGS sequence"/>
</dbReference>
<keyword evidence="2" id="KW-1185">Reference proteome</keyword>
<evidence type="ECO:0000313" key="2">
    <source>
        <dbReference type="Proteomes" id="UP000244855"/>
    </source>
</evidence>
<dbReference type="InterPro" id="IPR032675">
    <property type="entry name" value="LRR_dom_sf"/>
</dbReference>
<dbReference type="EMBL" id="KZ805308">
    <property type="protein sequence ID" value="PVI06522.1"/>
    <property type="molecule type" value="Genomic_DNA"/>
</dbReference>
<organism evidence="1 2">
    <name type="scientific">Periconia macrospinosa</name>
    <dbReference type="NCBI Taxonomy" id="97972"/>
    <lineage>
        <taxon>Eukaryota</taxon>
        <taxon>Fungi</taxon>
        <taxon>Dikarya</taxon>
        <taxon>Ascomycota</taxon>
        <taxon>Pezizomycotina</taxon>
        <taxon>Dothideomycetes</taxon>
        <taxon>Pleosporomycetidae</taxon>
        <taxon>Pleosporales</taxon>
        <taxon>Massarineae</taxon>
        <taxon>Periconiaceae</taxon>
        <taxon>Periconia</taxon>
    </lineage>
</organism>
<evidence type="ECO:0000313" key="1">
    <source>
        <dbReference type="EMBL" id="PVI06522.1"/>
    </source>
</evidence>
<dbReference type="OrthoDB" id="5425556at2759"/>
<evidence type="ECO:0008006" key="3">
    <source>
        <dbReference type="Google" id="ProtNLM"/>
    </source>
</evidence>